<dbReference type="RefSeq" id="WP_055123078.1">
    <property type="nucleotide sequence ID" value="NZ_LKST01000003.1"/>
</dbReference>
<protein>
    <submittedName>
        <fullName evidence="1">Uncharacterized protein</fullName>
    </submittedName>
</protein>
<dbReference type="Proteomes" id="UP000050517">
    <property type="component" value="Unassembled WGS sequence"/>
</dbReference>
<keyword evidence="2" id="KW-1185">Reference proteome</keyword>
<dbReference type="STRING" id="1544416.Cocul_01752"/>
<comment type="caution">
    <text evidence="1">The sequence shown here is derived from an EMBL/GenBank/DDBJ whole genome shotgun (WGS) entry which is preliminary data.</text>
</comment>
<evidence type="ECO:0000313" key="2">
    <source>
        <dbReference type="Proteomes" id="UP000050517"/>
    </source>
</evidence>
<name>A0A0Q0Z341_9CORY</name>
<gene>
    <name evidence="1" type="ORF">Cocul_01752</name>
</gene>
<dbReference type="EMBL" id="LKST01000003">
    <property type="protein sequence ID" value="KQB83680.1"/>
    <property type="molecule type" value="Genomic_DNA"/>
</dbReference>
<evidence type="ECO:0000313" key="1">
    <source>
        <dbReference type="EMBL" id="KQB83680.1"/>
    </source>
</evidence>
<proteinExistence type="predicted"/>
<dbReference type="PATRIC" id="fig|1544416.3.peg.1751"/>
<dbReference type="AlphaFoldDB" id="A0A0Q0Z341"/>
<organism evidence="1 2">
    <name type="scientific">Corynebacterium oculi</name>
    <dbReference type="NCBI Taxonomy" id="1544416"/>
    <lineage>
        <taxon>Bacteria</taxon>
        <taxon>Bacillati</taxon>
        <taxon>Actinomycetota</taxon>
        <taxon>Actinomycetes</taxon>
        <taxon>Mycobacteriales</taxon>
        <taxon>Corynebacteriaceae</taxon>
        <taxon>Corynebacterium</taxon>
    </lineage>
</organism>
<sequence length="222" mass="24288">MKEEFQELLESAARLQSVIPDAVLVGGTAAAPHAGHRFSQDHDHVVRDLKNRYRALDDALATMPEWRKSSRASRPPMTIMGTLDGFQAGLRNLRREKALEVEQVVLPSGSTVVVPTLPETLRIKAYLVMSRNQVRDYLDVAALGNALGIAQVGHVLCELDHYYGAGSSTGAPVLTETLALLFHPDPRDAGVIDDIPGYKGIDPKWNWERVIAVCKKIAEAAS</sequence>
<accession>A0A0Q0Z341</accession>
<reference evidence="1 2" key="1">
    <citation type="submission" date="2015-10" db="EMBL/GenBank/DDBJ databases">
        <title>Corynebacteirum lowii and Corynebacterium oculi species nova, derived from human clinical disease and and emended description of Corynebacterium mastiditis.</title>
        <authorList>
            <person name="Bernard K."/>
            <person name="Pacheco A.L."/>
            <person name="Mcdougall C."/>
            <person name="Burtx T."/>
            <person name="Weibe D."/>
            <person name="Tyler S."/>
            <person name="Olson A.B."/>
            <person name="Cnockaert M."/>
            <person name="Eguchi H."/>
            <person name="Kuwahara T."/>
            <person name="Nakayama-Imaohji H."/>
            <person name="Boudewijins M."/>
            <person name="Van Hoecke F."/>
            <person name="Bernier A.-M."/>
            <person name="Vandamme P."/>
        </authorList>
    </citation>
    <scope>NUCLEOTIDE SEQUENCE [LARGE SCALE GENOMIC DNA]</scope>
    <source>
        <strain evidence="1 2">NML 130210</strain>
    </source>
</reference>
<dbReference type="OrthoDB" id="7051771at2"/>